<dbReference type="CDD" id="cd01948">
    <property type="entry name" value="EAL"/>
    <property type="match status" value="1"/>
</dbReference>
<dbReference type="PANTHER" id="PTHR33121">
    <property type="entry name" value="CYCLIC DI-GMP PHOSPHODIESTERASE PDEF"/>
    <property type="match status" value="1"/>
</dbReference>
<dbReference type="InterPro" id="IPR000160">
    <property type="entry name" value="GGDEF_dom"/>
</dbReference>
<dbReference type="PROSITE" id="PS50887">
    <property type="entry name" value="GGDEF"/>
    <property type="match status" value="1"/>
</dbReference>
<reference evidence="4" key="1">
    <citation type="journal article" date="2021" name="PeerJ">
        <title>Extensive microbial diversity within the chicken gut microbiome revealed by metagenomics and culture.</title>
        <authorList>
            <person name="Gilroy R."/>
            <person name="Ravi A."/>
            <person name="Getino M."/>
            <person name="Pursley I."/>
            <person name="Horton D.L."/>
            <person name="Alikhan N.F."/>
            <person name="Baker D."/>
            <person name="Gharbi K."/>
            <person name="Hall N."/>
            <person name="Watson M."/>
            <person name="Adriaenssens E.M."/>
            <person name="Foster-Nyarko E."/>
            <person name="Jarju S."/>
            <person name="Secka A."/>
            <person name="Antonio M."/>
            <person name="Oren A."/>
            <person name="Chaudhuri R.R."/>
            <person name="La Ragione R."/>
            <person name="Hildebrand F."/>
            <person name="Pallen M.J."/>
        </authorList>
    </citation>
    <scope>NUCLEOTIDE SEQUENCE</scope>
    <source>
        <strain evidence="4">ChiHecec2B26-446</strain>
    </source>
</reference>
<name>A0A9D1PXJ4_9BACT</name>
<feature type="transmembrane region" description="Helical" evidence="1">
    <location>
        <begin position="87"/>
        <end position="107"/>
    </location>
</feature>
<protein>
    <submittedName>
        <fullName evidence="4">GGDEF domain-containing phosphodiesterase</fullName>
    </submittedName>
</protein>
<dbReference type="EMBL" id="DXHV01000055">
    <property type="protein sequence ID" value="HIW00569.1"/>
    <property type="molecule type" value="Genomic_DNA"/>
</dbReference>
<dbReference type="Pfam" id="PF00990">
    <property type="entry name" value="GGDEF"/>
    <property type="match status" value="1"/>
</dbReference>
<dbReference type="GO" id="GO:0071111">
    <property type="term" value="F:cyclic-guanylate-specific phosphodiesterase activity"/>
    <property type="evidence" value="ECO:0007669"/>
    <property type="project" value="InterPro"/>
</dbReference>
<dbReference type="SUPFAM" id="SSF55073">
    <property type="entry name" value="Nucleotide cyclase"/>
    <property type="match status" value="1"/>
</dbReference>
<sequence>MVHSNFSLHNEQNKQDAENQCSCQPSYQSPCPNSCHCSHRKPFSLWKSVLLPVLVSALVLVLALLWLPDSGDALRARIALPQLVADYHVLVSAALFLLLVAAVCLWLRHMQVWLARRRKTRLMHFMDPVTGLPSLNMFCHEVEELRNKHADHCYVLVYLDIAAFRQVNNHMGFQAGNHLLRTLARQISRWKLAGEPCARLSGGHFVMLMDFTVWSGASRRLRSLEREFAELCRNKKLDPAVHLVAGLYLIRSQDTPLHRCLDRANYARQYALRSRGRSFRFFSSRMDSELRREENLCNRLDSAIKYNELVPYFQPKVNMQDGSIVGSEALVRWLHPREGLISPGEFIPLFEGNGCIDKVDFCIYEHVCRSLREWLDKGLETPPVSCNFSGISFMQSDFVDRIVKIADRYAVPHKLLQLELTETTFVSTPATLNTRMLELNGLGFSIAVDDFGSGYASLGQLQHVRPQVLKLDHSFIHYGLKTEQAHAVLSSVVALAHSIGTDIVCEGVETQQQRQALTGIGCRIGQGFLYARPMPAADYEALLGAGTPLPASA</sequence>
<dbReference type="SMART" id="SM00267">
    <property type="entry name" value="GGDEF"/>
    <property type="match status" value="1"/>
</dbReference>
<organism evidence="4 5">
    <name type="scientific">Candidatus Desulfovibrio intestinipullorum</name>
    <dbReference type="NCBI Taxonomy" id="2838536"/>
    <lineage>
        <taxon>Bacteria</taxon>
        <taxon>Pseudomonadati</taxon>
        <taxon>Thermodesulfobacteriota</taxon>
        <taxon>Desulfovibrionia</taxon>
        <taxon>Desulfovibrionales</taxon>
        <taxon>Desulfovibrionaceae</taxon>
        <taxon>Desulfovibrio</taxon>
    </lineage>
</organism>
<dbReference type="SUPFAM" id="SSF141868">
    <property type="entry name" value="EAL domain-like"/>
    <property type="match status" value="1"/>
</dbReference>
<dbReference type="InterPro" id="IPR035919">
    <property type="entry name" value="EAL_sf"/>
</dbReference>
<reference evidence="4" key="2">
    <citation type="submission" date="2021-04" db="EMBL/GenBank/DDBJ databases">
        <authorList>
            <person name="Gilroy R."/>
        </authorList>
    </citation>
    <scope>NUCLEOTIDE SEQUENCE</scope>
    <source>
        <strain evidence="4">ChiHecec2B26-446</strain>
    </source>
</reference>
<keyword evidence="1" id="KW-0812">Transmembrane</keyword>
<dbReference type="SMART" id="SM00052">
    <property type="entry name" value="EAL"/>
    <property type="match status" value="1"/>
</dbReference>
<evidence type="ECO:0000256" key="1">
    <source>
        <dbReference type="SAM" id="Phobius"/>
    </source>
</evidence>
<feature type="domain" description="GGDEF" evidence="3">
    <location>
        <begin position="152"/>
        <end position="285"/>
    </location>
</feature>
<evidence type="ECO:0000313" key="5">
    <source>
        <dbReference type="Proteomes" id="UP000886752"/>
    </source>
</evidence>
<gene>
    <name evidence="4" type="ORF">H9894_05195</name>
</gene>
<dbReference type="Pfam" id="PF00563">
    <property type="entry name" value="EAL"/>
    <property type="match status" value="1"/>
</dbReference>
<feature type="transmembrane region" description="Helical" evidence="1">
    <location>
        <begin position="49"/>
        <end position="67"/>
    </location>
</feature>
<dbReference type="InterPro" id="IPR043128">
    <property type="entry name" value="Rev_trsase/Diguanyl_cyclase"/>
</dbReference>
<comment type="caution">
    <text evidence="4">The sequence shown here is derived from an EMBL/GenBank/DDBJ whole genome shotgun (WGS) entry which is preliminary data.</text>
</comment>
<accession>A0A9D1PXJ4</accession>
<evidence type="ECO:0000313" key="4">
    <source>
        <dbReference type="EMBL" id="HIW00569.1"/>
    </source>
</evidence>
<evidence type="ECO:0000259" key="2">
    <source>
        <dbReference type="PROSITE" id="PS50883"/>
    </source>
</evidence>
<dbReference type="InterPro" id="IPR029787">
    <property type="entry name" value="Nucleotide_cyclase"/>
</dbReference>
<proteinExistence type="predicted"/>
<keyword evidence="1" id="KW-0472">Membrane</keyword>
<evidence type="ECO:0000259" key="3">
    <source>
        <dbReference type="PROSITE" id="PS50887"/>
    </source>
</evidence>
<dbReference type="AlphaFoldDB" id="A0A9D1PXJ4"/>
<dbReference type="PROSITE" id="PS50883">
    <property type="entry name" value="EAL"/>
    <property type="match status" value="1"/>
</dbReference>
<dbReference type="PANTHER" id="PTHR33121:SF70">
    <property type="entry name" value="SIGNALING PROTEIN YKOW"/>
    <property type="match status" value="1"/>
</dbReference>
<keyword evidence="1" id="KW-1133">Transmembrane helix</keyword>
<dbReference type="Gene3D" id="3.20.20.450">
    <property type="entry name" value="EAL domain"/>
    <property type="match status" value="1"/>
</dbReference>
<dbReference type="Gene3D" id="3.30.70.270">
    <property type="match status" value="1"/>
</dbReference>
<dbReference type="InterPro" id="IPR050706">
    <property type="entry name" value="Cyclic-di-GMP_PDE-like"/>
</dbReference>
<dbReference type="Proteomes" id="UP000886752">
    <property type="component" value="Unassembled WGS sequence"/>
</dbReference>
<dbReference type="InterPro" id="IPR001633">
    <property type="entry name" value="EAL_dom"/>
</dbReference>
<feature type="domain" description="EAL" evidence="2">
    <location>
        <begin position="293"/>
        <end position="547"/>
    </location>
</feature>